<sequence length="28" mass="3225">MNQLQQLQQNNSSSCSLFPWAATYKAQH</sequence>
<reference evidence="1" key="1">
    <citation type="submission" date="2018-02" db="EMBL/GenBank/DDBJ databases">
        <title>Rhizophora mucronata_Transcriptome.</title>
        <authorList>
            <person name="Meera S.P."/>
            <person name="Sreeshan A."/>
            <person name="Augustine A."/>
        </authorList>
    </citation>
    <scope>NUCLEOTIDE SEQUENCE</scope>
    <source>
        <tissue evidence="1">Leaf</tissue>
    </source>
</reference>
<evidence type="ECO:0000313" key="1">
    <source>
        <dbReference type="EMBL" id="MBX68382.1"/>
    </source>
</evidence>
<proteinExistence type="predicted"/>
<dbReference type="AlphaFoldDB" id="A0A2P2QMY8"/>
<protein>
    <submittedName>
        <fullName evidence="1">Uncharacterized protein</fullName>
    </submittedName>
</protein>
<dbReference type="EMBL" id="GGEC01087898">
    <property type="protein sequence ID" value="MBX68382.1"/>
    <property type="molecule type" value="Transcribed_RNA"/>
</dbReference>
<name>A0A2P2QMY8_RHIMU</name>
<organism evidence="1">
    <name type="scientific">Rhizophora mucronata</name>
    <name type="common">Asiatic mangrove</name>
    <dbReference type="NCBI Taxonomy" id="61149"/>
    <lineage>
        <taxon>Eukaryota</taxon>
        <taxon>Viridiplantae</taxon>
        <taxon>Streptophyta</taxon>
        <taxon>Embryophyta</taxon>
        <taxon>Tracheophyta</taxon>
        <taxon>Spermatophyta</taxon>
        <taxon>Magnoliopsida</taxon>
        <taxon>eudicotyledons</taxon>
        <taxon>Gunneridae</taxon>
        <taxon>Pentapetalae</taxon>
        <taxon>rosids</taxon>
        <taxon>fabids</taxon>
        <taxon>Malpighiales</taxon>
        <taxon>Rhizophoraceae</taxon>
        <taxon>Rhizophora</taxon>
    </lineage>
</organism>
<accession>A0A2P2QMY8</accession>